<dbReference type="AlphaFoldDB" id="A0AB38RMS2"/>
<protein>
    <submittedName>
        <fullName evidence="4">FAD-dependent monooxygenase</fullName>
    </submittedName>
</protein>
<dbReference type="InterPro" id="IPR036188">
    <property type="entry name" value="FAD/NAD-bd_sf"/>
</dbReference>
<dbReference type="InterPro" id="IPR002938">
    <property type="entry name" value="FAD-bd"/>
</dbReference>
<keyword evidence="4" id="KW-0614">Plasmid</keyword>
<dbReference type="EMBL" id="CP096567">
    <property type="protein sequence ID" value="UPU46482.1"/>
    <property type="molecule type" value="Genomic_DNA"/>
</dbReference>
<evidence type="ECO:0000259" key="3">
    <source>
        <dbReference type="Pfam" id="PF01494"/>
    </source>
</evidence>
<dbReference type="Gene3D" id="3.50.50.60">
    <property type="entry name" value="FAD/NAD(P)-binding domain"/>
    <property type="match status" value="1"/>
</dbReference>
<dbReference type="SUPFAM" id="SSF51905">
    <property type="entry name" value="FAD/NAD(P)-binding domain"/>
    <property type="match status" value="1"/>
</dbReference>
<organism evidence="4 5">
    <name type="scientific">Rhodococcus qingshengii JCM 15477</name>
    <dbReference type="NCBI Taxonomy" id="1303681"/>
    <lineage>
        <taxon>Bacteria</taxon>
        <taxon>Bacillati</taxon>
        <taxon>Actinomycetota</taxon>
        <taxon>Actinomycetes</taxon>
        <taxon>Mycobacteriales</taxon>
        <taxon>Nocardiaceae</taxon>
        <taxon>Rhodococcus</taxon>
        <taxon>Rhodococcus erythropolis group</taxon>
    </lineage>
</organism>
<dbReference type="RefSeq" id="WP_063892155.1">
    <property type="nucleotide sequence ID" value="NZ_CP096567.1"/>
</dbReference>
<evidence type="ECO:0000313" key="4">
    <source>
        <dbReference type="EMBL" id="UPU46482.1"/>
    </source>
</evidence>
<evidence type="ECO:0000313" key="5">
    <source>
        <dbReference type="Proteomes" id="UP000831484"/>
    </source>
</evidence>
<reference evidence="5" key="1">
    <citation type="journal article" date="2022" name="Environ. Microbiol.">
        <title>Functional analysis, diversity, and distribution of carbendazim hydrolases MheI and CbmA, responsible for the initial step in carbendazim degradation.</title>
        <authorList>
            <person name="Zhang M."/>
            <person name="Bai X."/>
            <person name="Li Q."/>
            <person name="Zhang L."/>
            <person name="Zhu Q."/>
            <person name="Gao S."/>
            <person name="Ke Z."/>
            <person name="Jiang M."/>
            <person name="Hu J."/>
            <person name="Qiu J."/>
            <person name="Hong Q."/>
        </authorList>
    </citation>
    <scope>NUCLEOTIDE SEQUENCE [LARGE SCALE GENOMIC DNA]</scope>
    <source>
        <strain evidence="5">djl-6</strain>
    </source>
</reference>
<dbReference type="PANTHER" id="PTHR43476">
    <property type="entry name" value="3-(3-HYDROXY-PHENYL)PROPIONATE/3-HYDROXYCINNAMIC ACID HYDROXYLASE"/>
    <property type="match status" value="1"/>
</dbReference>
<dbReference type="GO" id="GO:0071949">
    <property type="term" value="F:FAD binding"/>
    <property type="evidence" value="ECO:0007669"/>
    <property type="project" value="InterPro"/>
</dbReference>
<keyword evidence="1" id="KW-0560">Oxidoreductase</keyword>
<dbReference type="Proteomes" id="UP000831484">
    <property type="component" value="Plasmid pdjl-6-4"/>
</dbReference>
<accession>A0AB38RMS2</accession>
<sequence>MTTHDVTVVGGGPIGLITALGLAQAGIGVTVLEATPTVVRTPRTMLFHWSIMAELERLGLLAAAASAGLVQRSWTLSVPRTGEELVFDLSVLDDSVEHPFTLHLGQDTLSEIVLARLGAMSNVRIEWDMSARSFEQDAHGCTVSAVGPAGERDYRSSWVVAADGAHSIIRRQLGLAFPGMTWPERFVATDLDLDLATLGYARSVARVDPTHGALIAQFGDPVPWRYTYAESLMLPNDSVADRMPDVFRALLPDDVDPQVTAWAAFRMHERVADRFRVGRALLVGDSAHVTNPSSGYGVAGGFFDSALLVETLAAVVHGDAPEDMLDHYSGVRRRVFTEISSPVSSERKQLIFDSHDPVRLEADLEHYRRITGDRDLMRRAMLVERELQSESLLSKGNLPV</sequence>
<dbReference type="Gene3D" id="3.30.70.2450">
    <property type="match status" value="1"/>
</dbReference>
<dbReference type="GO" id="GO:0004497">
    <property type="term" value="F:monooxygenase activity"/>
    <property type="evidence" value="ECO:0007669"/>
    <property type="project" value="UniProtKB-KW"/>
</dbReference>
<evidence type="ECO:0000256" key="2">
    <source>
        <dbReference type="ARBA" id="ARBA00023027"/>
    </source>
</evidence>
<dbReference type="Pfam" id="PF01494">
    <property type="entry name" value="FAD_binding_3"/>
    <property type="match status" value="1"/>
</dbReference>
<dbReference type="InterPro" id="IPR050631">
    <property type="entry name" value="PheA/TfdB_FAD_monoxygenase"/>
</dbReference>
<geneLocation type="plasmid" evidence="4 5">
    <name>pdjl-6-4</name>
</geneLocation>
<evidence type="ECO:0000256" key="1">
    <source>
        <dbReference type="ARBA" id="ARBA00023002"/>
    </source>
</evidence>
<feature type="domain" description="FAD-binding" evidence="3">
    <location>
        <begin position="5"/>
        <end position="338"/>
    </location>
</feature>
<proteinExistence type="predicted"/>
<dbReference type="PANTHER" id="PTHR43476:SF4">
    <property type="entry name" value="BLR0106 PROTEIN"/>
    <property type="match status" value="1"/>
</dbReference>
<name>A0AB38RMS2_RHOSG</name>
<gene>
    <name evidence="4" type="ORF">M0639_32570</name>
</gene>
<dbReference type="PRINTS" id="PR00420">
    <property type="entry name" value="RNGMNOXGNASE"/>
</dbReference>
<keyword evidence="5" id="KW-1185">Reference proteome</keyword>
<keyword evidence="2" id="KW-0520">NAD</keyword>
<keyword evidence="4" id="KW-0503">Monooxygenase</keyword>